<accession>A0ABQ8V4L1</accession>
<proteinExistence type="predicted"/>
<dbReference type="EMBL" id="JANVFT010000082">
    <property type="protein sequence ID" value="KAJ4472724.1"/>
    <property type="molecule type" value="Genomic_DNA"/>
</dbReference>
<reference evidence="1" key="1">
    <citation type="submission" date="2022-08" db="EMBL/GenBank/DDBJ databases">
        <title>A Global Phylogenomic Analysis of the Shiitake Genus Lentinula.</title>
        <authorList>
            <consortium name="DOE Joint Genome Institute"/>
            <person name="Sierra-Patev S."/>
            <person name="Min B."/>
            <person name="Naranjo-Ortiz M."/>
            <person name="Looney B."/>
            <person name="Konkel Z."/>
            <person name="Slot J.C."/>
            <person name="Sakamoto Y."/>
            <person name="Steenwyk J.L."/>
            <person name="Rokas A."/>
            <person name="Carro J."/>
            <person name="Camarero S."/>
            <person name="Ferreira P."/>
            <person name="Molpeceres G."/>
            <person name="Ruiz-Duenas F.J."/>
            <person name="Serrano A."/>
            <person name="Henrissat B."/>
            <person name="Drula E."/>
            <person name="Hughes K.W."/>
            <person name="Mata J.L."/>
            <person name="Ishikawa N.K."/>
            <person name="Vargas-Isla R."/>
            <person name="Ushijima S."/>
            <person name="Smith C.A."/>
            <person name="Ahrendt S."/>
            <person name="Andreopoulos W."/>
            <person name="He G."/>
            <person name="Labutti K."/>
            <person name="Lipzen A."/>
            <person name="Ng V."/>
            <person name="Riley R."/>
            <person name="Sandor L."/>
            <person name="Barry K."/>
            <person name="Martinez A.T."/>
            <person name="Xiao Y."/>
            <person name="Gibbons J.G."/>
            <person name="Terashima K."/>
            <person name="Grigoriev I.V."/>
            <person name="Hibbett D.S."/>
        </authorList>
    </citation>
    <scope>NUCLEOTIDE SEQUENCE</scope>
    <source>
        <strain evidence="1">RHP3577 ss4</strain>
    </source>
</reference>
<name>A0ABQ8V4L1_9AGAR</name>
<protein>
    <submittedName>
        <fullName evidence="1">Uncharacterized protein</fullName>
    </submittedName>
</protein>
<evidence type="ECO:0000313" key="1">
    <source>
        <dbReference type="EMBL" id="KAJ4472724.1"/>
    </source>
</evidence>
<organism evidence="1 2">
    <name type="scientific">Lentinula lateritia</name>
    <dbReference type="NCBI Taxonomy" id="40482"/>
    <lineage>
        <taxon>Eukaryota</taxon>
        <taxon>Fungi</taxon>
        <taxon>Dikarya</taxon>
        <taxon>Basidiomycota</taxon>
        <taxon>Agaricomycotina</taxon>
        <taxon>Agaricomycetes</taxon>
        <taxon>Agaricomycetidae</taxon>
        <taxon>Agaricales</taxon>
        <taxon>Marasmiineae</taxon>
        <taxon>Omphalotaceae</taxon>
        <taxon>Lentinula</taxon>
    </lineage>
</organism>
<keyword evidence="2" id="KW-1185">Reference proteome</keyword>
<evidence type="ECO:0000313" key="2">
    <source>
        <dbReference type="Proteomes" id="UP001150217"/>
    </source>
</evidence>
<comment type="caution">
    <text evidence="1">The sequence shown here is derived from an EMBL/GenBank/DDBJ whole genome shotgun (WGS) entry which is preliminary data.</text>
</comment>
<dbReference type="Proteomes" id="UP001150217">
    <property type="component" value="Unassembled WGS sequence"/>
</dbReference>
<gene>
    <name evidence="1" type="ORF">C8R41DRAFT_924258</name>
</gene>
<sequence length="171" mass="18249">MRSQIGFTSYIVLGLISTTYALPSSVIRSPHARSDLRSVEGQGQPSDMSVSAEAGTLDTLVGINSRDNDPVPTTTISVTFPVSGSRKSFKVQSAAKKAVQTLLNKAKSKLDITGDIRVVFTNLFTSPKTIPTEIPFTFSVKACEGRCKGLVKGPGEGVINDAKNKVIFQVD</sequence>